<comment type="pathway">
    <text evidence="4">Amino-acid biosynthesis; L-valine biosynthesis; L-valine from pyruvate: step 4/4.</text>
</comment>
<comment type="cofactor">
    <cofactor evidence="1">
        <name>pyridoxal 5'-phosphate</name>
        <dbReference type="ChEBI" id="CHEBI:597326"/>
    </cofactor>
</comment>
<comment type="caution">
    <text evidence="14">The sequence shown here is derived from an EMBL/GenBank/DDBJ whole genome shotgun (WGS) entry which is preliminary data.</text>
</comment>
<comment type="catalytic activity">
    <reaction evidence="13">
        <text>L-leucine + 2-oxoglutarate = 4-methyl-2-oxopentanoate + L-glutamate</text>
        <dbReference type="Rhea" id="RHEA:18321"/>
        <dbReference type="ChEBI" id="CHEBI:16810"/>
        <dbReference type="ChEBI" id="CHEBI:17865"/>
        <dbReference type="ChEBI" id="CHEBI:29985"/>
        <dbReference type="ChEBI" id="CHEBI:57427"/>
        <dbReference type="EC" id="2.6.1.42"/>
    </reaction>
</comment>
<keyword evidence="9" id="KW-0663">Pyridoxal phosphate</keyword>
<comment type="function">
    <text evidence="2">Acts on leucine, isoleucine and valine.</text>
</comment>
<organism evidence="14 15">
    <name type="scientific">Pacificimonas flava</name>
    <dbReference type="NCBI Taxonomy" id="1234595"/>
    <lineage>
        <taxon>Bacteria</taxon>
        <taxon>Pseudomonadati</taxon>
        <taxon>Pseudomonadota</taxon>
        <taxon>Alphaproteobacteria</taxon>
        <taxon>Sphingomonadales</taxon>
        <taxon>Sphingosinicellaceae</taxon>
        <taxon>Pacificimonas</taxon>
    </lineage>
</organism>
<accession>M2TQ91</accession>
<sequence>MLPASRAAISIDDRAFLFSDGVYEVASIFGGHLFDWSLHLERLSRSLGTLAIPAPMSDAALTVSARRLIAANRVSDGMLYLQVTRGAARREHAFPVGAKAGLVMTVRPFDYRGRPVQQRSGVAAISAGDERWARRDVKSVSLLPNVLAKQAAKEAGAYEAILIDRDGTVTEGASTTVWMVGADGAATTRPLSNAVLPGSKRRRLLELFGQSGLPVREATFTLDDLRAAKEIFLTSTSSPVMPVVTLDGAPVGEARPGPVALRACDLMWAEIERQTGWRA</sequence>
<dbReference type="InterPro" id="IPR043131">
    <property type="entry name" value="BCAT-like_N"/>
</dbReference>
<name>M2TQ91_9SPHN</name>
<dbReference type="Gene3D" id="3.20.10.10">
    <property type="entry name" value="D-amino Acid Aminotransferase, subunit A, domain 2"/>
    <property type="match status" value="1"/>
</dbReference>
<evidence type="ECO:0000256" key="6">
    <source>
        <dbReference type="ARBA" id="ARBA00009320"/>
    </source>
</evidence>
<dbReference type="SUPFAM" id="SSF56752">
    <property type="entry name" value="D-aminoacid aminotransferase-like PLP-dependent enzymes"/>
    <property type="match status" value="1"/>
</dbReference>
<dbReference type="GO" id="GO:0004084">
    <property type="term" value="F:branched-chain-amino-acid transaminase activity"/>
    <property type="evidence" value="ECO:0007669"/>
    <property type="project" value="UniProtKB-EC"/>
</dbReference>
<dbReference type="GO" id="GO:0005829">
    <property type="term" value="C:cytosol"/>
    <property type="evidence" value="ECO:0007669"/>
    <property type="project" value="TreeGrafter"/>
</dbReference>
<dbReference type="EC" id="2.6.1.42" evidence="7"/>
<evidence type="ECO:0000256" key="12">
    <source>
        <dbReference type="ARBA" id="ARBA00048798"/>
    </source>
</evidence>
<dbReference type="PANTHER" id="PTHR42743">
    <property type="entry name" value="AMINO-ACID AMINOTRANSFERASE"/>
    <property type="match status" value="1"/>
</dbReference>
<evidence type="ECO:0000256" key="9">
    <source>
        <dbReference type="ARBA" id="ARBA00022898"/>
    </source>
</evidence>
<dbReference type="InterPro" id="IPR036038">
    <property type="entry name" value="Aminotransferase-like"/>
</dbReference>
<comment type="pathway">
    <text evidence="5">Amino-acid biosynthesis; L-leucine biosynthesis; L-leucine from 3-methyl-2-oxobutanoate: step 4/4.</text>
</comment>
<dbReference type="GO" id="GO:0009082">
    <property type="term" value="P:branched-chain amino acid biosynthetic process"/>
    <property type="evidence" value="ECO:0007669"/>
    <property type="project" value="UniProtKB-KW"/>
</dbReference>
<dbReference type="InterPro" id="IPR043132">
    <property type="entry name" value="BCAT-like_C"/>
</dbReference>
<keyword evidence="14" id="KW-0032">Aminotransferase</keyword>
<dbReference type="FunFam" id="3.20.10.10:FF:000002">
    <property type="entry name" value="D-alanine aminotransferase"/>
    <property type="match status" value="1"/>
</dbReference>
<dbReference type="Proteomes" id="UP000011717">
    <property type="component" value="Unassembled WGS sequence"/>
</dbReference>
<proteinExistence type="inferred from homology"/>
<dbReference type="OrthoDB" id="9805628at2"/>
<gene>
    <name evidence="14" type="ORF">C725_0893</name>
</gene>
<evidence type="ECO:0000256" key="11">
    <source>
        <dbReference type="ARBA" id="ARBA00048212"/>
    </source>
</evidence>
<keyword evidence="10" id="KW-0100">Branched-chain amino acid biosynthesis</keyword>
<evidence type="ECO:0000256" key="10">
    <source>
        <dbReference type="ARBA" id="ARBA00023304"/>
    </source>
</evidence>
<dbReference type="InterPro" id="IPR050571">
    <property type="entry name" value="Class-IV_PLP-Dep_Aminotrnsfr"/>
</dbReference>
<dbReference type="GO" id="GO:0008652">
    <property type="term" value="P:amino acid biosynthetic process"/>
    <property type="evidence" value="ECO:0007669"/>
    <property type="project" value="UniProtKB-ARBA"/>
</dbReference>
<evidence type="ECO:0000256" key="4">
    <source>
        <dbReference type="ARBA" id="ARBA00004931"/>
    </source>
</evidence>
<evidence type="ECO:0000256" key="1">
    <source>
        <dbReference type="ARBA" id="ARBA00001933"/>
    </source>
</evidence>
<dbReference type="PANTHER" id="PTHR42743:SF11">
    <property type="entry name" value="AMINODEOXYCHORISMATE LYASE"/>
    <property type="match status" value="1"/>
</dbReference>
<dbReference type="EMBL" id="AMRV01000002">
    <property type="protein sequence ID" value="EMD83921.1"/>
    <property type="molecule type" value="Genomic_DNA"/>
</dbReference>
<protein>
    <recommendedName>
        <fullName evidence="8">Probable branched-chain-amino-acid aminotransferase</fullName>
        <ecNumber evidence="7">2.6.1.42</ecNumber>
    </recommendedName>
</protein>
<evidence type="ECO:0000256" key="2">
    <source>
        <dbReference type="ARBA" id="ARBA00003109"/>
    </source>
</evidence>
<comment type="similarity">
    <text evidence="6">Belongs to the class-IV pyridoxal-phosphate-dependent aminotransferase family.</text>
</comment>
<dbReference type="Pfam" id="PF01063">
    <property type="entry name" value="Aminotran_4"/>
    <property type="match status" value="1"/>
</dbReference>
<keyword evidence="14" id="KW-0808">Transferase</keyword>
<evidence type="ECO:0000256" key="5">
    <source>
        <dbReference type="ARBA" id="ARBA00005072"/>
    </source>
</evidence>
<comment type="pathway">
    <text evidence="3">Amino-acid biosynthesis; L-isoleucine biosynthesis; L-isoleucine from 2-oxobutanoate: step 4/4.</text>
</comment>
<comment type="catalytic activity">
    <reaction evidence="12">
        <text>L-isoleucine + 2-oxoglutarate = (S)-3-methyl-2-oxopentanoate + L-glutamate</text>
        <dbReference type="Rhea" id="RHEA:24801"/>
        <dbReference type="ChEBI" id="CHEBI:16810"/>
        <dbReference type="ChEBI" id="CHEBI:29985"/>
        <dbReference type="ChEBI" id="CHEBI:35146"/>
        <dbReference type="ChEBI" id="CHEBI:58045"/>
        <dbReference type="EC" id="2.6.1.42"/>
    </reaction>
</comment>
<evidence type="ECO:0000256" key="7">
    <source>
        <dbReference type="ARBA" id="ARBA00013053"/>
    </source>
</evidence>
<dbReference type="AlphaFoldDB" id="M2TQ91"/>
<evidence type="ECO:0000313" key="14">
    <source>
        <dbReference type="EMBL" id="EMD83921.1"/>
    </source>
</evidence>
<keyword evidence="15" id="KW-1185">Reference proteome</keyword>
<evidence type="ECO:0000256" key="3">
    <source>
        <dbReference type="ARBA" id="ARBA00004824"/>
    </source>
</evidence>
<dbReference type="PATRIC" id="fig|1234595.3.peg.892"/>
<evidence type="ECO:0000256" key="13">
    <source>
        <dbReference type="ARBA" id="ARBA00049229"/>
    </source>
</evidence>
<dbReference type="Gene3D" id="3.30.470.10">
    <property type="match status" value="1"/>
</dbReference>
<keyword evidence="10" id="KW-0028">Amino-acid biosynthesis</keyword>
<evidence type="ECO:0000313" key="15">
    <source>
        <dbReference type="Proteomes" id="UP000011717"/>
    </source>
</evidence>
<reference evidence="14 15" key="1">
    <citation type="journal article" date="2013" name="Genome Announc.">
        <title>Draft Genome Sequence of Strain JLT2015T, Belonging to the Family Sphingomonadaceae of the Alphaproteobacteria.</title>
        <authorList>
            <person name="Tang K."/>
            <person name="Liu K."/>
            <person name="Li S."/>
            <person name="Jiao N."/>
        </authorList>
    </citation>
    <scope>NUCLEOTIDE SEQUENCE [LARGE SCALE GENOMIC DNA]</scope>
    <source>
        <strain evidence="14 15">JLT2015</strain>
    </source>
</reference>
<dbReference type="InterPro" id="IPR001544">
    <property type="entry name" value="Aminotrans_IV"/>
</dbReference>
<comment type="catalytic activity">
    <reaction evidence="11">
        <text>L-valine + 2-oxoglutarate = 3-methyl-2-oxobutanoate + L-glutamate</text>
        <dbReference type="Rhea" id="RHEA:24813"/>
        <dbReference type="ChEBI" id="CHEBI:11851"/>
        <dbReference type="ChEBI" id="CHEBI:16810"/>
        <dbReference type="ChEBI" id="CHEBI:29985"/>
        <dbReference type="ChEBI" id="CHEBI:57762"/>
        <dbReference type="EC" id="2.6.1.42"/>
    </reaction>
</comment>
<evidence type="ECO:0000256" key="8">
    <source>
        <dbReference type="ARBA" id="ARBA00014472"/>
    </source>
</evidence>